<keyword evidence="6" id="KW-0732">Signal</keyword>
<feature type="chain" id="PRO_5042090568" description="TLC domain-containing protein" evidence="6">
    <location>
        <begin position="19"/>
        <end position="336"/>
    </location>
</feature>
<reference evidence="8" key="1">
    <citation type="submission" date="2023-01" db="EMBL/GenBank/DDBJ databases">
        <title>Metagenome sequencing of chrysophaentin producing Chrysophaeum taylorii.</title>
        <authorList>
            <person name="Davison J."/>
            <person name="Bewley C."/>
        </authorList>
    </citation>
    <scope>NUCLEOTIDE SEQUENCE</scope>
    <source>
        <strain evidence="8">NIES-1699</strain>
    </source>
</reference>
<dbReference type="Pfam" id="PF03798">
    <property type="entry name" value="TRAM_LAG1_CLN8"/>
    <property type="match status" value="1"/>
</dbReference>
<evidence type="ECO:0000256" key="4">
    <source>
        <dbReference type="ARBA" id="ARBA00023136"/>
    </source>
</evidence>
<proteinExistence type="predicted"/>
<keyword evidence="3 5" id="KW-1133">Transmembrane helix</keyword>
<feature type="transmembrane region" description="Helical" evidence="5">
    <location>
        <begin position="245"/>
        <end position="269"/>
    </location>
</feature>
<dbReference type="GO" id="GO:0016020">
    <property type="term" value="C:membrane"/>
    <property type="evidence" value="ECO:0007669"/>
    <property type="project" value="UniProtKB-SubCell"/>
</dbReference>
<evidence type="ECO:0000256" key="2">
    <source>
        <dbReference type="ARBA" id="ARBA00022692"/>
    </source>
</evidence>
<feature type="domain" description="TLC" evidence="7">
    <location>
        <begin position="163"/>
        <end position="309"/>
    </location>
</feature>
<evidence type="ECO:0000313" key="9">
    <source>
        <dbReference type="Proteomes" id="UP001230188"/>
    </source>
</evidence>
<evidence type="ECO:0000313" key="8">
    <source>
        <dbReference type="EMBL" id="KAJ8598894.1"/>
    </source>
</evidence>
<keyword evidence="9" id="KW-1185">Reference proteome</keyword>
<feature type="transmembrane region" description="Helical" evidence="5">
    <location>
        <begin position="93"/>
        <end position="112"/>
    </location>
</feature>
<dbReference type="AlphaFoldDB" id="A0AAD7U7X0"/>
<evidence type="ECO:0000256" key="5">
    <source>
        <dbReference type="SAM" id="Phobius"/>
    </source>
</evidence>
<feature type="transmembrane region" description="Helical" evidence="5">
    <location>
        <begin position="57"/>
        <end position="81"/>
    </location>
</feature>
<comment type="caution">
    <text evidence="8">The sequence shown here is derived from an EMBL/GenBank/DDBJ whole genome shotgun (WGS) entry which is preliminary data.</text>
</comment>
<accession>A0AAD7U7X0</accession>
<evidence type="ECO:0000259" key="7">
    <source>
        <dbReference type="Pfam" id="PF03798"/>
    </source>
</evidence>
<feature type="transmembrane region" description="Helical" evidence="5">
    <location>
        <begin position="180"/>
        <end position="200"/>
    </location>
</feature>
<comment type="subcellular location">
    <subcellularLocation>
        <location evidence="1">Membrane</location>
        <topology evidence="1">Multi-pass membrane protein</topology>
    </subcellularLocation>
</comment>
<organism evidence="8 9">
    <name type="scientific">Chrysophaeum taylorii</name>
    <dbReference type="NCBI Taxonomy" id="2483200"/>
    <lineage>
        <taxon>Eukaryota</taxon>
        <taxon>Sar</taxon>
        <taxon>Stramenopiles</taxon>
        <taxon>Ochrophyta</taxon>
        <taxon>Pelagophyceae</taxon>
        <taxon>Pelagomonadales</taxon>
        <taxon>Pelagomonadaceae</taxon>
        <taxon>Chrysophaeum</taxon>
    </lineage>
</organism>
<feature type="signal peptide" evidence="6">
    <location>
        <begin position="1"/>
        <end position="18"/>
    </location>
</feature>
<gene>
    <name evidence="8" type="ORF">CTAYLR_010271</name>
</gene>
<feature type="transmembrane region" description="Helical" evidence="5">
    <location>
        <begin position="285"/>
        <end position="306"/>
    </location>
</feature>
<keyword evidence="4 5" id="KW-0472">Membrane</keyword>
<evidence type="ECO:0000256" key="3">
    <source>
        <dbReference type="ARBA" id="ARBA00022989"/>
    </source>
</evidence>
<dbReference type="EMBL" id="JAQMWT010000624">
    <property type="protein sequence ID" value="KAJ8598894.1"/>
    <property type="molecule type" value="Genomic_DNA"/>
</dbReference>
<evidence type="ECO:0000256" key="6">
    <source>
        <dbReference type="SAM" id="SignalP"/>
    </source>
</evidence>
<sequence length="336" mass="37400">MSLAVGCSLLGVAALSQSIAVKLGFLEGVEDETIFGRPVESAQWGFYLGPFAPLRGYVAYEVLRCCLVHLGAWVALGGVKWSLLEKDAKARSVLARSVMNVLFLGACGWRGIRMWQDFWKQARPVNIMQALDSKASLAFVPPTPHARLYSHYPDFQRLSSVMAAFQLKNLVDTVVYGDGILFFVHHLITITTAVLALYPFAHFHGTFFFGVSETSTTLLAVLVNFDKNFGVPTLERDYPETRKLIGGIFAISFIVVRAFLWPIGAYFFIKDCLHVLKADTAHDRVVVWCFVWMLLTLSVMQAIWLVEILLTVYREVIKPVLSRSSSSSSSSSSKAD</sequence>
<protein>
    <recommendedName>
        <fullName evidence="7">TLC domain-containing protein</fullName>
    </recommendedName>
</protein>
<dbReference type="Proteomes" id="UP001230188">
    <property type="component" value="Unassembled WGS sequence"/>
</dbReference>
<dbReference type="InterPro" id="IPR006634">
    <property type="entry name" value="TLC-dom"/>
</dbReference>
<evidence type="ECO:0000256" key="1">
    <source>
        <dbReference type="ARBA" id="ARBA00004141"/>
    </source>
</evidence>
<keyword evidence="2 5" id="KW-0812">Transmembrane</keyword>
<name>A0AAD7U7X0_9STRA</name>